<feature type="domain" description="F-box/LRR-repeat protein 15-like leucin rich repeat" evidence="1">
    <location>
        <begin position="237"/>
        <end position="386"/>
    </location>
</feature>
<dbReference type="SMART" id="SM00367">
    <property type="entry name" value="LRR_CC"/>
    <property type="match status" value="9"/>
</dbReference>
<evidence type="ECO:0000313" key="2">
    <source>
        <dbReference type="EMBL" id="RQM15336.1"/>
    </source>
</evidence>
<name>A0A425CE95_9STRA</name>
<evidence type="ECO:0000259" key="1">
    <source>
        <dbReference type="Pfam" id="PF25372"/>
    </source>
</evidence>
<sequence length="403" mass="44719">MATAPQNAPSLAALCVVRLAVGAPQRVLLHILRRLPEELVLTLLATMIKSKTLTDDRLAAFFMISRRVLNLSGCSSIRNSILRQIPFRCPELRCLDLSNCPQVTNTVIRAVLQGCSNLQTMQLDGCRHITDAAFQPDHSPFYALHACTSLKVVSFARCSQLTKDIVVFLIKACRSLTDIDFSRCKRIHDDAIHLLLRSATDLQRINLSFMDISDKAFTTEPSDQRNGFYAMGRVLRAIDLTQSSVTDATLFALAKHCPLLEEVKLSCCNGITDVGIEALVRSCRRLRVLDMNNCALVTDRGVGMLGTYGQQLECLNLSWCMNITDKSIVDVAQGCKQLKELLLVWCTQLTDASIDAFLPKTRSTLKTTSRVKDLKVNISGCKRISVFHIEEARRMGLDIVTGA</sequence>
<accession>A0A425CE95</accession>
<comment type="caution">
    <text evidence="2">The sequence shown here is derived from an EMBL/GenBank/DDBJ whole genome shotgun (WGS) entry which is preliminary data.</text>
</comment>
<proteinExistence type="predicted"/>
<evidence type="ECO:0000313" key="3">
    <source>
        <dbReference type="Proteomes" id="UP000286097"/>
    </source>
</evidence>
<reference evidence="2 3" key="1">
    <citation type="submission" date="2018-06" db="EMBL/GenBank/DDBJ databases">
        <title>Comparative genomics of downy mildews reveals potential adaptations to biotrophy.</title>
        <authorList>
            <person name="Fletcher K."/>
            <person name="Klosterman S.J."/>
            <person name="Derevnina L."/>
            <person name="Martin F."/>
            <person name="Koike S."/>
            <person name="Reyes Chin-Wo S."/>
            <person name="Mou B."/>
            <person name="Michelmore R."/>
        </authorList>
    </citation>
    <scope>NUCLEOTIDE SEQUENCE [LARGE SCALE GENOMIC DNA]</scope>
    <source>
        <strain evidence="2 3">R13</strain>
    </source>
</reference>
<dbReference type="GO" id="GO:0019005">
    <property type="term" value="C:SCF ubiquitin ligase complex"/>
    <property type="evidence" value="ECO:0007669"/>
    <property type="project" value="TreeGrafter"/>
</dbReference>
<dbReference type="PANTHER" id="PTHR13318">
    <property type="entry name" value="PARTNER OF PAIRED, ISOFORM B-RELATED"/>
    <property type="match status" value="1"/>
</dbReference>
<protein>
    <recommendedName>
        <fullName evidence="1">F-box/LRR-repeat protein 15-like leucin rich repeat domain-containing protein</fullName>
    </recommendedName>
</protein>
<dbReference type="Pfam" id="PF25372">
    <property type="entry name" value="DUF7885"/>
    <property type="match status" value="1"/>
</dbReference>
<dbReference type="InterPro" id="IPR032675">
    <property type="entry name" value="LRR_dom_sf"/>
</dbReference>
<dbReference type="AlphaFoldDB" id="A0A425CE95"/>
<dbReference type="GO" id="GO:0031146">
    <property type="term" value="P:SCF-dependent proteasomal ubiquitin-dependent protein catabolic process"/>
    <property type="evidence" value="ECO:0007669"/>
    <property type="project" value="TreeGrafter"/>
</dbReference>
<dbReference type="EMBL" id="QKXF01000160">
    <property type="protein sequence ID" value="RQM15336.1"/>
    <property type="molecule type" value="Genomic_DNA"/>
</dbReference>
<dbReference type="Gene3D" id="3.80.10.10">
    <property type="entry name" value="Ribonuclease Inhibitor"/>
    <property type="match status" value="3"/>
</dbReference>
<dbReference type="SUPFAM" id="SSF52047">
    <property type="entry name" value="RNI-like"/>
    <property type="match status" value="1"/>
</dbReference>
<organism evidence="2 3">
    <name type="scientific">Peronospora effusa</name>
    <dbReference type="NCBI Taxonomy" id="542832"/>
    <lineage>
        <taxon>Eukaryota</taxon>
        <taxon>Sar</taxon>
        <taxon>Stramenopiles</taxon>
        <taxon>Oomycota</taxon>
        <taxon>Peronosporomycetes</taxon>
        <taxon>Peronosporales</taxon>
        <taxon>Peronosporaceae</taxon>
        <taxon>Peronospora</taxon>
    </lineage>
</organism>
<dbReference type="VEuPathDB" id="FungiDB:DD237_003591"/>
<gene>
    <name evidence="2" type="ORF">DD237_003591</name>
</gene>
<dbReference type="OrthoDB" id="550575at2759"/>
<dbReference type="InterPro" id="IPR057207">
    <property type="entry name" value="FBXL15_LRR"/>
</dbReference>
<dbReference type="Proteomes" id="UP000286097">
    <property type="component" value="Unassembled WGS sequence"/>
</dbReference>
<dbReference type="InterPro" id="IPR006553">
    <property type="entry name" value="Leu-rich_rpt_Cys-con_subtyp"/>
</dbReference>